<keyword evidence="1" id="KW-1133">Transmembrane helix</keyword>
<evidence type="ECO:0000313" key="3">
    <source>
        <dbReference type="WBParaSite" id="TMUE_1000005243.1"/>
    </source>
</evidence>
<organism evidence="2 3">
    <name type="scientific">Trichuris muris</name>
    <name type="common">Mouse whipworm</name>
    <dbReference type="NCBI Taxonomy" id="70415"/>
    <lineage>
        <taxon>Eukaryota</taxon>
        <taxon>Metazoa</taxon>
        <taxon>Ecdysozoa</taxon>
        <taxon>Nematoda</taxon>
        <taxon>Enoplea</taxon>
        <taxon>Dorylaimia</taxon>
        <taxon>Trichinellida</taxon>
        <taxon>Trichuridae</taxon>
        <taxon>Trichuris</taxon>
    </lineage>
</organism>
<dbReference type="AlphaFoldDB" id="A0A5S6QDE0"/>
<evidence type="ECO:0000313" key="2">
    <source>
        <dbReference type="Proteomes" id="UP000046395"/>
    </source>
</evidence>
<reference evidence="3" key="1">
    <citation type="submission" date="2019-12" db="UniProtKB">
        <authorList>
            <consortium name="WormBaseParasite"/>
        </authorList>
    </citation>
    <scope>IDENTIFICATION</scope>
</reference>
<accession>A0A5S6QDE0</accession>
<sequence length="146" mass="16678">MHHSENPIHEIHSVLDAGMEQGILLSFFIMASLFSLPFFTVLGNAEPIPQDKTEIIFLEEFAPYLGIQMAREIRHGPDFQGTLEGLLREDLRGYNYRGGFGNKQRIAANRPPNSGSWDEIMLRAYGLWDPIEEMIHEKTEHLILQG</sequence>
<keyword evidence="1" id="KW-0812">Transmembrane</keyword>
<keyword evidence="1" id="KW-0472">Membrane</keyword>
<keyword evidence="2" id="KW-1185">Reference proteome</keyword>
<evidence type="ECO:0000256" key="1">
    <source>
        <dbReference type="SAM" id="Phobius"/>
    </source>
</evidence>
<dbReference type="Proteomes" id="UP000046395">
    <property type="component" value="Unassembled WGS sequence"/>
</dbReference>
<dbReference type="WBParaSite" id="TMUE_1000005243.1">
    <property type="protein sequence ID" value="TMUE_1000005243.1"/>
    <property type="gene ID" value="WBGene00294009"/>
</dbReference>
<protein>
    <submittedName>
        <fullName evidence="3">Uncharacterized protein</fullName>
    </submittedName>
</protein>
<proteinExistence type="predicted"/>
<name>A0A5S6QDE0_TRIMR</name>
<feature type="transmembrane region" description="Helical" evidence="1">
    <location>
        <begin position="23"/>
        <end position="42"/>
    </location>
</feature>